<evidence type="ECO:0000256" key="1">
    <source>
        <dbReference type="ARBA" id="ARBA00022737"/>
    </source>
</evidence>
<keyword evidence="1" id="KW-0677">Repeat</keyword>
<comment type="caution">
    <text evidence="3">The sequence shown here is derived from an EMBL/GenBank/DDBJ whole genome shotgun (WGS) entry which is preliminary data.</text>
</comment>
<dbReference type="InterPro" id="IPR009091">
    <property type="entry name" value="RCC1/BLIP-II"/>
</dbReference>
<dbReference type="PROSITE" id="PS50012">
    <property type="entry name" value="RCC1_3"/>
    <property type="match status" value="5"/>
</dbReference>
<dbReference type="PANTHER" id="PTHR22870">
    <property type="entry name" value="REGULATOR OF CHROMOSOME CONDENSATION"/>
    <property type="match status" value="1"/>
</dbReference>
<dbReference type="Pfam" id="PF00415">
    <property type="entry name" value="RCC1"/>
    <property type="match status" value="4"/>
</dbReference>
<protein>
    <submittedName>
        <fullName evidence="3">Ultraviolet-B receptor UVR8-like</fullName>
    </submittedName>
</protein>
<evidence type="ECO:0000256" key="2">
    <source>
        <dbReference type="PROSITE-ProRule" id="PRU00235"/>
    </source>
</evidence>
<evidence type="ECO:0000313" key="4">
    <source>
        <dbReference type="Proteomes" id="UP001165289"/>
    </source>
</evidence>
<gene>
    <name evidence="3" type="ORF">LOD99_13648</name>
</gene>
<organism evidence="3 4">
    <name type="scientific">Oopsacas minuta</name>
    <dbReference type="NCBI Taxonomy" id="111878"/>
    <lineage>
        <taxon>Eukaryota</taxon>
        <taxon>Metazoa</taxon>
        <taxon>Porifera</taxon>
        <taxon>Hexactinellida</taxon>
        <taxon>Hexasterophora</taxon>
        <taxon>Lyssacinosida</taxon>
        <taxon>Leucopsacidae</taxon>
        <taxon>Oopsacas</taxon>
    </lineage>
</organism>
<dbReference type="Proteomes" id="UP001165289">
    <property type="component" value="Unassembled WGS sequence"/>
</dbReference>
<dbReference type="Pfam" id="PF13540">
    <property type="entry name" value="RCC1_2"/>
    <property type="match status" value="1"/>
</dbReference>
<feature type="repeat" description="RCC1" evidence="2">
    <location>
        <begin position="1"/>
        <end position="57"/>
    </location>
</feature>
<feature type="repeat" description="RCC1" evidence="2">
    <location>
        <begin position="294"/>
        <end position="347"/>
    </location>
</feature>
<reference evidence="3 4" key="1">
    <citation type="journal article" date="2023" name="BMC Biol.">
        <title>The compact genome of the sponge Oopsacas minuta (Hexactinellida) is lacking key metazoan core genes.</title>
        <authorList>
            <person name="Santini S."/>
            <person name="Schenkelaars Q."/>
            <person name="Jourda C."/>
            <person name="Duchesne M."/>
            <person name="Belahbib H."/>
            <person name="Rocher C."/>
            <person name="Selva M."/>
            <person name="Riesgo A."/>
            <person name="Vervoort M."/>
            <person name="Leys S.P."/>
            <person name="Kodjabachian L."/>
            <person name="Le Bivic A."/>
            <person name="Borchiellini C."/>
            <person name="Claverie J.M."/>
            <person name="Renard E."/>
        </authorList>
    </citation>
    <scope>NUCLEOTIDE SEQUENCE [LARGE SCALE GENOMIC DNA]</scope>
    <source>
        <strain evidence="3">SPO-2</strain>
    </source>
</reference>
<evidence type="ECO:0000313" key="3">
    <source>
        <dbReference type="EMBL" id="KAI6660924.1"/>
    </source>
</evidence>
<dbReference type="SUPFAM" id="SSF50985">
    <property type="entry name" value="RCC1/BLIP-II"/>
    <property type="match status" value="2"/>
</dbReference>
<sequence>MSVFAWGCGRYGQLGNGLLDNQPLPIKMDLSFLPSKDEEIPISVTCGSHCTFVVTSKKNVYVCGMGRYGRMGEGSQNDRNFPVAVKLPAYIANLSSRFTHSCAVDKSGQVYCWGSTQALCNPIISSVTEDTATSSRKEMGAGKASASMADILIPASIDVPLLDGMDRALTVACGHNFTFVVTESGMVFSWGNGKHGVLGHGNENNVARPSLVESLCGIRIVGAECGSNMAALLSEDGQLFTAGCSKEFALGHGPMSAPVKTFKPIEKLFGQKLTACSCSKGEHHRHMLACTETGTVYSWGDGSKGKLGHGDINPVEWPRMIDQQFFLGQRVVKVAVGGLHSLALTEKGLVFSWGCGSDGRLGHKDSIGHRYLYKEASPRLVESLSMLGQVTDIDCSYYHCAAVVTTKL</sequence>
<dbReference type="InterPro" id="IPR051210">
    <property type="entry name" value="Ub_ligase/GEF_domain"/>
</dbReference>
<dbReference type="EMBL" id="JAKMXF010000022">
    <property type="protein sequence ID" value="KAI6660924.1"/>
    <property type="molecule type" value="Genomic_DNA"/>
</dbReference>
<dbReference type="InterPro" id="IPR000408">
    <property type="entry name" value="Reg_chr_condens"/>
</dbReference>
<feature type="repeat" description="RCC1" evidence="2">
    <location>
        <begin position="58"/>
        <end position="107"/>
    </location>
</feature>
<dbReference type="PANTHER" id="PTHR22870:SF408">
    <property type="entry name" value="OS09G0560450 PROTEIN"/>
    <property type="match status" value="1"/>
</dbReference>
<dbReference type="AlphaFoldDB" id="A0AAV7KKP6"/>
<keyword evidence="4" id="KW-1185">Reference proteome</keyword>
<accession>A0AAV7KKP6</accession>
<proteinExistence type="predicted"/>
<dbReference type="Gene3D" id="2.130.10.30">
    <property type="entry name" value="Regulator of chromosome condensation 1/beta-lactamase-inhibitor protein II"/>
    <property type="match status" value="2"/>
</dbReference>
<keyword evidence="3" id="KW-0675">Receptor</keyword>
<dbReference type="PRINTS" id="PR00633">
    <property type="entry name" value="RCCNDNSATION"/>
</dbReference>
<feature type="repeat" description="RCC1" evidence="2">
    <location>
        <begin position="348"/>
        <end position="406"/>
    </location>
</feature>
<feature type="repeat" description="RCC1" evidence="2">
    <location>
        <begin position="185"/>
        <end position="236"/>
    </location>
</feature>
<name>A0AAV7KKP6_9METZ</name>